<keyword evidence="6" id="KW-1185">Reference proteome</keyword>
<sequence length="423" mass="45936">MPALFRHVVALLACLTLTSLVQAELKPTPAKNIEAAAVVKHYAELVYAVYSDAESSARQLQMQIDDFLAAPSQAGLIAAQQAWKTARIPYQQSEVFRFGNPVIDDWEYQLNSWPLDEGLIDYVADDYFAALGNIGGDLNVIANPSINLGGEILDASIINSDLLRSLHELGGSAANVATGYHAIEFLLWGQDLHGHKLGAGERPHTDYSLGSQCSNGNCDRRAAYLHTAASILVEDLSYMVKQWAPNQAKNYRKELLSLNSQIVLARMFNGMGSLSLGELGGERIKVSLEANSTEDEHDCFSDNTHWSHYYNGLGIENVYLGRYKRLDGQLLTGPALSDLVRQANPEVDAKTRKTLSATMASLKVLSDTAEASERPVKFDMLIAEGNDQGEAILSAILNALVTQTRAIEAAASAINIDPTATGL</sequence>
<evidence type="ECO:0000313" key="6">
    <source>
        <dbReference type="Proteomes" id="UP001500392"/>
    </source>
</evidence>
<dbReference type="InterPro" id="IPR038352">
    <property type="entry name" value="Imelysin_sf"/>
</dbReference>
<protein>
    <submittedName>
        <fullName evidence="5">Imelysin family protein</fullName>
    </submittedName>
</protein>
<dbReference type="InterPro" id="IPR018976">
    <property type="entry name" value="Imelysin-like"/>
</dbReference>
<evidence type="ECO:0000256" key="3">
    <source>
        <dbReference type="SAM" id="SignalP"/>
    </source>
</evidence>
<reference evidence="6" key="1">
    <citation type="journal article" date="2019" name="Int. J. Syst. Evol. Microbiol.">
        <title>The Global Catalogue of Microorganisms (GCM) 10K type strain sequencing project: providing services to taxonomists for standard genome sequencing and annotation.</title>
        <authorList>
            <consortium name="The Broad Institute Genomics Platform"/>
            <consortium name="The Broad Institute Genome Sequencing Center for Infectious Disease"/>
            <person name="Wu L."/>
            <person name="Ma J."/>
        </authorList>
    </citation>
    <scope>NUCLEOTIDE SEQUENCE [LARGE SCALE GENOMIC DNA]</scope>
    <source>
        <strain evidence="6">JCM 17304</strain>
    </source>
</reference>
<feature type="chain" id="PRO_5046414393" evidence="3">
    <location>
        <begin position="24"/>
        <end position="423"/>
    </location>
</feature>
<gene>
    <name evidence="5" type="ORF">GCM10022414_02620</name>
</gene>
<feature type="domain" description="Imelysin-like" evidence="4">
    <location>
        <begin position="47"/>
        <end position="406"/>
    </location>
</feature>
<dbReference type="CDD" id="cd14657">
    <property type="entry name" value="Imelysin_IrpA-like"/>
    <property type="match status" value="1"/>
</dbReference>
<dbReference type="Pfam" id="PF09375">
    <property type="entry name" value="Peptidase_M75"/>
    <property type="match status" value="1"/>
</dbReference>
<proteinExistence type="predicted"/>
<evidence type="ECO:0000313" key="5">
    <source>
        <dbReference type="EMBL" id="GAA4083346.1"/>
    </source>
</evidence>
<evidence type="ECO:0000256" key="2">
    <source>
        <dbReference type="ARBA" id="ARBA00022729"/>
    </source>
</evidence>
<comment type="subcellular location">
    <subcellularLocation>
        <location evidence="1">Cell envelope</location>
    </subcellularLocation>
</comment>
<name>A0ABP7W810_9GAMM</name>
<organism evidence="5 6">
    <name type="scientific">Zhongshania borealis</name>
    <dbReference type="NCBI Taxonomy" id="889488"/>
    <lineage>
        <taxon>Bacteria</taxon>
        <taxon>Pseudomonadati</taxon>
        <taxon>Pseudomonadota</taxon>
        <taxon>Gammaproteobacteria</taxon>
        <taxon>Cellvibrionales</taxon>
        <taxon>Spongiibacteraceae</taxon>
        <taxon>Zhongshania</taxon>
    </lineage>
</organism>
<evidence type="ECO:0000259" key="4">
    <source>
        <dbReference type="Pfam" id="PF09375"/>
    </source>
</evidence>
<feature type="signal peptide" evidence="3">
    <location>
        <begin position="1"/>
        <end position="23"/>
    </location>
</feature>
<keyword evidence="2 3" id="KW-0732">Signal</keyword>
<dbReference type="EMBL" id="BAABDM010000001">
    <property type="protein sequence ID" value="GAA4083346.1"/>
    <property type="molecule type" value="Genomic_DNA"/>
</dbReference>
<evidence type="ECO:0000256" key="1">
    <source>
        <dbReference type="ARBA" id="ARBA00004196"/>
    </source>
</evidence>
<comment type="caution">
    <text evidence="5">The sequence shown here is derived from an EMBL/GenBank/DDBJ whole genome shotgun (WGS) entry which is preliminary data.</text>
</comment>
<dbReference type="RefSeq" id="WP_344931905.1">
    <property type="nucleotide sequence ID" value="NZ_BAABDM010000001.1"/>
</dbReference>
<dbReference type="Proteomes" id="UP001500392">
    <property type="component" value="Unassembled WGS sequence"/>
</dbReference>
<dbReference type="Gene3D" id="1.20.1420.20">
    <property type="entry name" value="M75 peptidase, HXXE motif"/>
    <property type="match status" value="1"/>
</dbReference>
<accession>A0ABP7W810</accession>